<dbReference type="GO" id="GO:0005634">
    <property type="term" value="C:nucleus"/>
    <property type="evidence" value="ECO:0007669"/>
    <property type="project" value="UniProtKB-SubCell"/>
</dbReference>
<dbReference type="InterPro" id="IPR001584">
    <property type="entry name" value="Integrase_cat-core"/>
</dbReference>
<dbReference type="InterPro" id="IPR050900">
    <property type="entry name" value="Transposase_IS3/IS150/IS904"/>
</dbReference>
<dbReference type="OrthoDB" id="5852877at2759"/>
<dbReference type="Proteomes" id="UP000410492">
    <property type="component" value="Unassembled WGS sequence"/>
</dbReference>
<evidence type="ECO:0000259" key="3">
    <source>
        <dbReference type="PROSITE" id="PS50994"/>
    </source>
</evidence>
<dbReference type="GO" id="GO:0003677">
    <property type="term" value="F:DNA binding"/>
    <property type="evidence" value="ECO:0007669"/>
    <property type="project" value="InterPro"/>
</dbReference>
<evidence type="ECO:0000313" key="5">
    <source>
        <dbReference type="Proteomes" id="UP000410492"/>
    </source>
</evidence>
<protein>
    <recommendedName>
        <fullName evidence="3">Integrase catalytic domain-containing protein</fullName>
    </recommendedName>
</protein>
<dbReference type="Pfam" id="PF13333">
    <property type="entry name" value="rve_2"/>
    <property type="match status" value="1"/>
</dbReference>
<dbReference type="NCBIfam" id="NF033516">
    <property type="entry name" value="transpos_IS3"/>
    <property type="match status" value="1"/>
</dbReference>
<comment type="subcellular location">
    <subcellularLocation>
        <location evidence="1">Nucleus</location>
    </subcellularLocation>
</comment>
<dbReference type="Pfam" id="PF01527">
    <property type="entry name" value="HTH_Tnp_1"/>
    <property type="match status" value="1"/>
</dbReference>
<dbReference type="PANTHER" id="PTHR46889:SF4">
    <property type="entry name" value="TRANSPOSASE INSO FOR INSERTION SEQUENCE ELEMENT IS911B-RELATED"/>
    <property type="match status" value="1"/>
</dbReference>
<proteinExistence type="predicted"/>
<dbReference type="PROSITE" id="PS50994">
    <property type="entry name" value="INTEGRASE"/>
    <property type="match status" value="1"/>
</dbReference>
<dbReference type="InterPro" id="IPR009057">
    <property type="entry name" value="Homeodomain-like_sf"/>
</dbReference>
<dbReference type="SUPFAM" id="SSF46689">
    <property type="entry name" value="Homeodomain-like"/>
    <property type="match status" value="1"/>
</dbReference>
<dbReference type="EMBL" id="CAACVG010006636">
    <property type="protein sequence ID" value="VEN40736.1"/>
    <property type="molecule type" value="Genomic_DNA"/>
</dbReference>
<name>A0A653BZJ7_CALMS</name>
<dbReference type="GO" id="GO:0006313">
    <property type="term" value="P:DNA transposition"/>
    <property type="evidence" value="ECO:0007669"/>
    <property type="project" value="InterPro"/>
</dbReference>
<sequence>MAKHFTAEFKLEAAKLVVDHGYTYVKAAEAVNVSHSAITRWVNKLRLERQGKTPAGLPLTPEQLELREAKKKIQRLEMENEILKKATALLMSDSLNGSRLRARYPVAALCQTFEVHRSSYRHWQASAHEPDGERVAKRSQVMEAWNASGGSAGARSIATIVSRDSGVKMGRWLASKLMKELDIASCQVPAHKYKRGGNEHVEIPNHLDRQFAVTAPDQVWCGDVTYIWTGKCWAYLAVVLDLFARKPVGGGAMSTSPDSALTIKALQMAWELRGRPAGGMFHSDQGSHYTSRKYRQALWRCRIKQSMSRRGNCWDNAAMERFFRSLKTEWVPTKGYNSFSEAQSAIIRYITGYYSAIRPHWYNGGLTPNESERLYYLQSNAVASIS</sequence>
<evidence type="ECO:0000256" key="2">
    <source>
        <dbReference type="SAM" id="Coils"/>
    </source>
</evidence>
<reference evidence="4 5" key="1">
    <citation type="submission" date="2019-01" db="EMBL/GenBank/DDBJ databases">
        <authorList>
            <person name="Sayadi A."/>
        </authorList>
    </citation>
    <scope>NUCLEOTIDE SEQUENCE [LARGE SCALE GENOMIC DNA]</scope>
</reference>
<accession>A0A653BZJ7</accession>
<dbReference type="GO" id="GO:0004803">
    <property type="term" value="F:transposase activity"/>
    <property type="evidence" value="ECO:0007669"/>
    <property type="project" value="InterPro"/>
</dbReference>
<feature type="domain" description="Integrase catalytic" evidence="3">
    <location>
        <begin position="212"/>
        <end position="376"/>
    </location>
</feature>
<dbReference type="InterPro" id="IPR012337">
    <property type="entry name" value="RNaseH-like_sf"/>
</dbReference>
<dbReference type="AlphaFoldDB" id="A0A653BZJ7"/>
<keyword evidence="2" id="KW-0175">Coiled coil</keyword>
<organism evidence="4 5">
    <name type="scientific">Callosobruchus maculatus</name>
    <name type="common">Southern cowpea weevil</name>
    <name type="synonym">Pulse bruchid</name>
    <dbReference type="NCBI Taxonomy" id="64391"/>
    <lineage>
        <taxon>Eukaryota</taxon>
        <taxon>Metazoa</taxon>
        <taxon>Ecdysozoa</taxon>
        <taxon>Arthropoda</taxon>
        <taxon>Hexapoda</taxon>
        <taxon>Insecta</taxon>
        <taxon>Pterygota</taxon>
        <taxon>Neoptera</taxon>
        <taxon>Endopterygota</taxon>
        <taxon>Coleoptera</taxon>
        <taxon>Polyphaga</taxon>
        <taxon>Cucujiformia</taxon>
        <taxon>Chrysomeloidea</taxon>
        <taxon>Chrysomelidae</taxon>
        <taxon>Bruchinae</taxon>
        <taxon>Bruchini</taxon>
        <taxon>Callosobruchus</taxon>
    </lineage>
</organism>
<dbReference type="Gene3D" id="1.10.10.60">
    <property type="entry name" value="Homeodomain-like"/>
    <property type="match status" value="1"/>
</dbReference>
<dbReference type="SUPFAM" id="SSF53098">
    <property type="entry name" value="Ribonuclease H-like"/>
    <property type="match status" value="1"/>
</dbReference>
<dbReference type="Pfam" id="PF00665">
    <property type="entry name" value="rve"/>
    <property type="match status" value="1"/>
</dbReference>
<dbReference type="Gene3D" id="3.30.420.10">
    <property type="entry name" value="Ribonuclease H-like superfamily/Ribonuclease H"/>
    <property type="match status" value="1"/>
</dbReference>
<evidence type="ECO:0000256" key="1">
    <source>
        <dbReference type="ARBA" id="ARBA00004123"/>
    </source>
</evidence>
<gene>
    <name evidence="4" type="ORF">CALMAC_LOCUS4804</name>
</gene>
<dbReference type="InterPro" id="IPR036397">
    <property type="entry name" value="RNaseH_sf"/>
</dbReference>
<evidence type="ECO:0000313" key="4">
    <source>
        <dbReference type="EMBL" id="VEN40736.1"/>
    </source>
</evidence>
<feature type="coiled-coil region" evidence="2">
    <location>
        <begin position="59"/>
        <end position="86"/>
    </location>
</feature>
<dbReference type="GO" id="GO:0015074">
    <property type="term" value="P:DNA integration"/>
    <property type="evidence" value="ECO:0007669"/>
    <property type="project" value="InterPro"/>
</dbReference>
<dbReference type="PANTHER" id="PTHR46889">
    <property type="entry name" value="TRANSPOSASE INSF FOR INSERTION SEQUENCE IS3B-RELATED"/>
    <property type="match status" value="1"/>
</dbReference>
<dbReference type="InterPro" id="IPR048020">
    <property type="entry name" value="Transpos_IS3"/>
</dbReference>
<dbReference type="InterPro" id="IPR002514">
    <property type="entry name" value="Transposase_8"/>
</dbReference>
<keyword evidence="5" id="KW-1185">Reference proteome</keyword>